<accession>A0A2P8R1H7</accession>
<comment type="caution">
    <text evidence="1">The sequence shown here is derived from an EMBL/GenBank/DDBJ whole genome shotgun (WGS) entry which is preliminary data.</text>
</comment>
<dbReference type="OrthoDB" id="9970781at2"/>
<gene>
    <name evidence="1" type="ORF">CQ405_04670</name>
</gene>
<sequence length="293" mass="34730">MKKIVLAMFLLLNLTYAKEYSFENLLDAISMSCYTRDFSEIKEILDSNESLINGDYLGFRVLEYTLTLHKLKPDKKDSRLIPKEFYKTLNSIDFHLCQTKVLDVLLDYDIEVEYLIKPDEIYTPFSALLPNTSLSNKEKIDFSKKMLKKAKNHKKLATINLSNMPINVVEASYLSDNLEMFRAYLDMGLVFEDTLFYIMTQPYFKYPKILDFFYGKEIDKNFLLKIHKDKDFQDKKALSHQYILEFIKFLKSKKIYFDKDKMSAYAKVYEFMKAVKDKDNVYLLQVFVADYIK</sequence>
<evidence type="ECO:0000313" key="1">
    <source>
        <dbReference type="EMBL" id="PSM52349.1"/>
    </source>
</evidence>
<reference evidence="2" key="1">
    <citation type="submission" date="2017-10" db="EMBL/GenBank/DDBJ databases">
        <title>Campylobacter species from seals.</title>
        <authorList>
            <person name="Gilbert M.J."/>
            <person name="Zomer A.L."/>
            <person name="Timmerman A.J."/>
            <person name="Duim B."/>
            <person name="Wagenaar J.A."/>
        </authorList>
    </citation>
    <scope>NUCLEOTIDE SEQUENCE [LARGE SCALE GENOMIC DNA]</scope>
    <source>
        <strain evidence="2">17S00004-5</strain>
    </source>
</reference>
<protein>
    <submittedName>
        <fullName evidence="1">Uncharacterized protein</fullName>
    </submittedName>
</protein>
<name>A0A2P8R1H7_9BACT</name>
<organism evidence="1 2">
    <name type="scientific">Campylobacter blaseri</name>
    <dbReference type="NCBI Taxonomy" id="2042961"/>
    <lineage>
        <taxon>Bacteria</taxon>
        <taxon>Pseudomonadati</taxon>
        <taxon>Campylobacterota</taxon>
        <taxon>Epsilonproteobacteria</taxon>
        <taxon>Campylobacterales</taxon>
        <taxon>Campylobacteraceae</taxon>
        <taxon>Campylobacter</taxon>
    </lineage>
</organism>
<dbReference type="RefSeq" id="WP_106871166.1">
    <property type="nucleotide sequence ID" value="NZ_CP053841.1"/>
</dbReference>
<dbReference type="AlphaFoldDB" id="A0A2P8R1H7"/>
<dbReference type="EMBL" id="PDHH01000003">
    <property type="protein sequence ID" value="PSM52349.1"/>
    <property type="molecule type" value="Genomic_DNA"/>
</dbReference>
<dbReference type="Proteomes" id="UP000240535">
    <property type="component" value="Unassembled WGS sequence"/>
</dbReference>
<proteinExistence type="predicted"/>
<evidence type="ECO:0000313" key="2">
    <source>
        <dbReference type="Proteomes" id="UP000240535"/>
    </source>
</evidence>
<keyword evidence="2" id="KW-1185">Reference proteome</keyword>